<name>A0A0A9BNN5_ARUDO</name>
<dbReference type="EMBL" id="GBRH01232919">
    <property type="protein sequence ID" value="JAD64976.1"/>
    <property type="molecule type" value="Transcribed_RNA"/>
</dbReference>
<organism evidence="1">
    <name type="scientific">Arundo donax</name>
    <name type="common">Giant reed</name>
    <name type="synonym">Donax arundinaceus</name>
    <dbReference type="NCBI Taxonomy" id="35708"/>
    <lineage>
        <taxon>Eukaryota</taxon>
        <taxon>Viridiplantae</taxon>
        <taxon>Streptophyta</taxon>
        <taxon>Embryophyta</taxon>
        <taxon>Tracheophyta</taxon>
        <taxon>Spermatophyta</taxon>
        <taxon>Magnoliopsida</taxon>
        <taxon>Liliopsida</taxon>
        <taxon>Poales</taxon>
        <taxon>Poaceae</taxon>
        <taxon>PACMAD clade</taxon>
        <taxon>Arundinoideae</taxon>
        <taxon>Arundineae</taxon>
        <taxon>Arundo</taxon>
    </lineage>
</organism>
<proteinExistence type="predicted"/>
<reference evidence="1" key="2">
    <citation type="journal article" date="2015" name="Data Brief">
        <title>Shoot transcriptome of the giant reed, Arundo donax.</title>
        <authorList>
            <person name="Barrero R.A."/>
            <person name="Guerrero F.D."/>
            <person name="Moolhuijzen P."/>
            <person name="Goolsby J.A."/>
            <person name="Tidwell J."/>
            <person name="Bellgard S.E."/>
            <person name="Bellgard M.I."/>
        </authorList>
    </citation>
    <scope>NUCLEOTIDE SEQUENCE</scope>
    <source>
        <tissue evidence="1">Shoot tissue taken approximately 20 cm above the soil surface</tissue>
    </source>
</reference>
<protein>
    <submittedName>
        <fullName evidence="1">Uncharacterized protein</fullName>
    </submittedName>
</protein>
<accession>A0A0A9BNN5</accession>
<reference evidence="1" key="1">
    <citation type="submission" date="2014-09" db="EMBL/GenBank/DDBJ databases">
        <authorList>
            <person name="Magalhaes I.L.F."/>
            <person name="Oliveira U."/>
            <person name="Santos F.R."/>
            <person name="Vidigal T.H.D.A."/>
            <person name="Brescovit A.D."/>
            <person name="Santos A.J."/>
        </authorList>
    </citation>
    <scope>NUCLEOTIDE SEQUENCE</scope>
    <source>
        <tissue evidence="1">Shoot tissue taken approximately 20 cm above the soil surface</tissue>
    </source>
</reference>
<sequence length="234" mass="25159">MRPSWSVSTSRMMSRMTCWSLGPSSSLSSSSSMKPLPSLSKYLNADARYSSLLIFLRCSDTVTNSSQSSVPFPSVSAASRSILISDSGTGWPLMWRPSLSSSSDRLPLWSLSIMWNICTYLSSSSTGRFRATTPSAFFLNLFIAENCCSLARTASPSDTFGAVSAFFSHGCSRTCLAVSRVDGSGSSILLTRSLALADTLGHGSRLKSRPPRRTACAIFSSLSPQNGGTPQRRM</sequence>
<dbReference type="AlphaFoldDB" id="A0A0A9BNN5"/>
<evidence type="ECO:0000313" key="1">
    <source>
        <dbReference type="EMBL" id="JAD64976.1"/>
    </source>
</evidence>